<evidence type="ECO:0000256" key="1">
    <source>
        <dbReference type="SAM" id="MobiDB-lite"/>
    </source>
</evidence>
<evidence type="ECO:0000256" key="2">
    <source>
        <dbReference type="SAM" id="Phobius"/>
    </source>
</evidence>
<accession>A0A084AH01</accession>
<keyword evidence="2" id="KW-1133">Transmembrane helix</keyword>
<evidence type="ECO:0000313" key="3">
    <source>
        <dbReference type="EMBL" id="KEY64580.1"/>
    </source>
</evidence>
<dbReference type="Proteomes" id="UP000028045">
    <property type="component" value="Unassembled WGS sequence"/>
</dbReference>
<proteinExistence type="predicted"/>
<dbReference type="EMBL" id="KL648733">
    <property type="protein sequence ID" value="KEY64580.1"/>
    <property type="molecule type" value="Genomic_DNA"/>
</dbReference>
<keyword evidence="4" id="KW-1185">Reference proteome</keyword>
<feature type="region of interest" description="Disordered" evidence="1">
    <location>
        <begin position="224"/>
        <end position="245"/>
    </location>
</feature>
<name>A0A084AH01_STACB</name>
<gene>
    <name evidence="3" type="ORF">S7711_03642</name>
</gene>
<reference evidence="3 4" key="1">
    <citation type="journal article" date="2014" name="BMC Genomics">
        <title>Comparative genome sequencing reveals chemotype-specific gene clusters in the toxigenic black mold Stachybotrys.</title>
        <authorList>
            <person name="Semeiks J."/>
            <person name="Borek D."/>
            <person name="Otwinowski Z."/>
            <person name="Grishin N.V."/>
        </authorList>
    </citation>
    <scope>NUCLEOTIDE SEQUENCE [LARGE SCALE GENOMIC DNA]</scope>
    <source>
        <strain evidence="4">CBS 109288 / IBT 7711</strain>
    </source>
</reference>
<protein>
    <submittedName>
        <fullName evidence="3">Uncharacterized protein</fullName>
    </submittedName>
</protein>
<dbReference type="HOGENOM" id="CLU_1135838_0_0_1"/>
<evidence type="ECO:0000313" key="4">
    <source>
        <dbReference type="Proteomes" id="UP000028045"/>
    </source>
</evidence>
<feature type="non-terminal residue" evidence="3">
    <location>
        <position position="1"/>
    </location>
</feature>
<sequence length="245" mass="26892">TSRFNRRGNSHATDWFFGLQLFGSNLSNALAANLLEDLDFITDDGNTVGKLQLDSMCGWFTLSRTFLRCAAPRNALSGSPSALLTVILSVISLIYLPASPISTKIPIWRKSWFNGYEEAIMVNRTLRDNPTKGLTALKGPRTWKDVKSVWTDHGLLGVLPCWSDCQNSRHAGVGVSDTYPPPGGPIHHAAEQPIDGAVGGLADHHDIGAHFQLRVQCDSMNMEQQLEDQTNPEAREASNIKHPGF</sequence>
<dbReference type="AlphaFoldDB" id="A0A084AH01"/>
<keyword evidence="2" id="KW-0812">Transmembrane</keyword>
<feature type="transmembrane region" description="Helical" evidence="2">
    <location>
        <begin position="82"/>
        <end position="101"/>
    </location>
</feature>
<organism evidence="3 4">
    <name type="scientific">Stachybotrys chartarum (strain CBS 109288 / IBT 7711)</name>
    <name type="common">Toxic black mold</name>
    <name type="synonym">Stilbospora chartarum</name>
    <dbReference type="NCBI Taxonomy" id="1280523"/>
    <lineage>
        <taxon>Eukaryota</taxon>
        <taxon>Fungi</taxon>
        <taxon>Dikarya</taxon>
        <taxon>Ascomycota</taxon>
        <taxon>Pezizomycotina</taxon>
        <taxon>Sordariomycetes</taxon>
        <taxon>Hypocreomycetidae</taxon>
        <taxon>Hypocreales</taxon>
        <taxon>Stachybotryaceae</taxon>
        <taxon>Stachybotrys</taxon>
    </lineage>
</organism>
<keyword evidence="2" id="KW-0472">Membrane</keyword>